<reference evidence="2" key="2">
    <citation type="journal article" date="2023" name="Int. J. Mol. Sci.">
        <title>De Novo Assembly and Annotation of 11 Diverse Shrub Willow (Salix) Genomes Reveals Novel Gene Organization in Sex-Linked Regions.</title>
        <authorList>
            <person name="Hyden B."/>
            <person name="Feng K."/>
            <person name="Yates T.B."/>
            <person name="Jawdy S."/>
            <person name="Cereghino C."/>
            <person name="Smart L.B."/>
            <person name="Muchero W."/>
        </authorList>
    </citation>
    <scope>NUCLEOTIDE SEQUENCE</scope>
    <source>
        <tissue evidence="2">Shoot tip</tissue>
    </source>
</reference>
<gene>
    <name evidence="2" type="ORF">OIU74_008414</name>
</gene>
<protein>
    <submittedName>
        <fullName evidence="2">Uncharacterized protein</fullName>
    </submittedName>
</protein>
<feature type="compositionally biased region" description="Basic and acidic residues" evidence="1">
    <location>
        <begin position="82"/>
        <end position="92"/>
    </location>
</feature>
<proteinExistence type="predicted"/>
<dbReference type="EMBL" id="JAPFFM010001330">
    <property type="protein sequence ID" value="KAJ6670031.1"/>
    <property type="molecule type" value="Genomic_DNA"/>
</dbReference>
<keyword evidence="3" id="KW-1185">Reference proteome</keyword>
<name>A0A9Q0NI46_9ROSI</name>
<feature type="region of interest" description="Disordered" evidence="1">
    <location>
        <begin position="82"/>
        <end position="121"/>
    </location>
</feature>
<evidence type="ECO:0000313" key="3">
    <source>
        <dbReference type="Proteomes" id="UP001151752"/>
    </source>
</evidence>
<reference evidence="2" key="1">
    <citation type="submission" date="2022-11" db="EMBL/GenBank/DDBJ databases">
        <authorList>
            <person name="Hyden B.L."/>
            <person name="Feng K."/>
            <person name="Yates T."/>
            <person name="Jawdy S."/>
            <person name="Smart L.B."/>
            <person name="Muchero W."/>
        </authorList>
    </citation>
    <scope>NUCLEOTIDE SEQUENCE</scope>
    <source>
        <tissue evidence="2">Shoot tip</tissue>
    </source>
</reference>
<comment type="caution">
    <text evidence="2">The sequence shown here is derived from an EMBL/GenBank/DDBJ whole genome shotgun (WGS) entry which is preliminary data.</text>
</comment>
<sequence>MAMEETTLPNDVALVEQAHPVSIPENNQTHEGLAKEDEGALVVVDCDGNSDQDPKKKEQAERMLLMMRKDKGKLPQCVESRMDTIRSAEVGHEATGSSSNDPSSTGNNRAMSNTDHPNGRIAVGWDASKVQLQCIDSSAQWLTVEIRNQQCMAGMRIT</sequence>
<feature type="non-terminal residue" evidence="2">
    <location>
        <position position="158"/>
    </location>
</feature>
<organism evidence="2 3">
    <name type="scientific">Salix koriyanagi</name>
    <dbReference type="NCBI Taxonomy" id="2511006"/>
    <lineage>
        <taxon>Eukaryota</taxon>
        <taxon>Viridiplantae</taxon>
        <taxon>Streptophyta</taxon>
        <taxon>Embryophyta</taxon>
        <taxon>Tracheophyta</taxon>
        <taxon>Spermatophyta</taxon>
        <taxon>Magnoliopsida</taxon>
        <taxon>eudicotyledons</taxon>
        <taxon>Gunneridae</taxon>
        <taxon>Pentapetalae</taxon>
        <taxon>rosids</taxon>
        <taxon>fabids</taxon>
        <taxon>Malpighiales</taxon>
        <taxon>Salicaceae</taxon>
        <taxon>Saliceae</taxon>
        <taxon>Salix</taxon>
    </lineage>
</organism>
<accession>A0A9Q0NI46</accession>
<evidence type="ECO:0000313" key="2">
    <source>
        <dbReference type="EMBL" id="KAJ6670031.1"/>
    </source>
</evidence>
<dbReference type="AlphaFoldDB" id="A0A9Q0NI46"/>
<feature type="compositionally biased region" description="Polar residues" evidence="1">
    <location>
        <begin position="95"/>
        <end position="116"/>
    </location>
</feature>
<dbReference type="Proteomes" id="UP001151752">
    <property type="component" value="Unassembled WGS sequence"/>
</dbReference>
<evidence type="ECO:0000256" key="1">
    <source>
        <dbReference type="SAM" id="MobiDB-lite"/>
    </source>
</evidence>